<feature type="compositionally biased region" description="Low complexity" evidence="2">
    <location>
        <begin position="576"/>
        <end position="590"/>
    </location>
</feature>
<evidence type="ECO:0000259" key="3">
    <source>
        <dbReference type="PROSITE" id="PS50003"/>
    </source>
</evidence>
<dbReference type="PANTHER" id="PTHR12156:SF5">
    <property type="entry name" value="FI18040P1"/>
    <property type="match status" value="1"/>
</dbReference>
<feature type="compositionally biased region" description="Basic and acidic residues" evidence="2">
    <location>
        <begin position="531"/>
        <end position="543"/>
    </location>
</feature>
<evidence type="ECO:0000256" key="2">
    <source>
        <dbReference type="SAM" id="MobiDB-lite"/>
    </source>
</evidence>
<reference evidence="4" key="1">
    <citation type="submission" date="2023-07" db="EMBL/GenBank/DDBJ databases">
        <title>Chromosome-level genome assembly of Artemia franciscana.</title>
        <authorList>
            <person name="Jo E."/>
        </authorList>
    </citation>
    <scope>NUCLEOTIDE SEQUENCE</scope>
    <source>
        <tissue evidence="4">Whole body</tissue>
    </source>
</reference>
<name>A0AA88HDT6_ARTSF</name>
<feature type="region of interest" description="Disordered" evidence="2">
    <location>
        <begin position="531"/>
        <end position="627"/>
    </location>
</feature>
<organism evidence="4 5">
    <name type="scientific">Artemia franciscana</name>
    <name type="common">Brine shrimp</name>
    <name type="synonym">Artemia sanfranciscana</name>
    <dbReference type="NCBI Taxonomy" id="6661"/>
    <lineage>
        <taxon>Eukaryota</taxon>
        <taxon>Metazoa</taxon>
        <taxon>Ecdysozoa</taxon>
        <taxon>Arthropoda</taxon>
        <taxon>Crustacea</taxon>
        <taxon>Branchiopoda</taxon>
        <taxon>Anostraca</taxon>
        <taxon>Artemiidae</taxon>
        <taxon>Artemia</taxon>
    </lineage>
</organism>
<feature type="coiled-coil region" evidence="1">
    <location>
        <begin position="324"/>
        <end position="389"/>
    </location>
</feature>
<keyword evidence="5" id="KW-1185">Reference proteome</keyword>
<dbReference type="PANTHER" id="PTHR12156">
    <property type="entry name" value="PLECKSTRIN HOMOLOGY-LIKE DOMAIN, FAMILY B, MEMBER 3"/>
    <property type="match status" value="1"/>
</dbReference>
<protein>
    <recommendedName>
        <fullName evidence="3">PH domain-containing protein</fullName>
    </recommendedName>
</protein>
<feature type="compositionally biased region" description="Polar residues" evidence="2">
    <location>
        <begin position="566"/>
        <end position="575"/>
    </location>
</feature>
<evidence type="ECO:0000256" key="1">
    <source>
        <dbReference type="SAM" id="Coils"/>
    </source>
</evidence>
<dbReference type="SMART" id="SM00233">
    <property type="entry name" value="PH"/>
    <property type="match status" value="1"/>
</dbReference>
<feature type="compositionally biased region" description="Low complexity" evidence="2">
    <location>
        <begin position="125"/>
        <end position="141"/>
    </location>
</feature>
<dbReference type="PROSITE" id="PS50003">
    <property type="entry name" value="PH_DOMAIN"/>
    <property type="match status" value="1"/>
</dbReference>
<sequence>MNSELDCCKERSCKCQTRTEQILCENELEAKRKKAHEDRVREEELVKEEFSRLEDILRMCAEYQNTMNSTENNKMKGFSFDCDAVTGASGQCDCASLPSSPIDKKFMDKPPPSPGHTLQQNRIITNGSLSRGSPSSRSPTLDPSAVRRMTSSEDELQNILSVSPEKNVRSPYENLGNVLQTPPSPRTKIKTIAGLRDDGKKSPQSVKSVQSQGSPLSPTSESSSNQFGYFTGRVSSQIDGCKGSSTEEENSHRQSVSFSMTKLKNQIIDVEKQITEAVSGVEMERALLISELQSHSQKLREDEVLLVNLYEKQAKKDCEFEKWKRSEEEKVSTARRNMELMEALFERLKRAHGSFCGTAEEESQILDKLKQQQEQLEHERKAFEDLEFQHMEMSIVREAEREDLLHEITTVETRLGQRRQQIRLIQTQVLTSLKDAKKDIEKFVQKRRSLSRELEQERMQLAALESSQRSSSERSQECSDSDDRLSVDSRFLQRSFSPILKELDNLEMAAQNVLLDPSPATSQVFEEVLNRTQKDSNDKHDPSLENSSQSSSNELLKSDKKDVRPTSLSIASFENSCPSPSLESPSSSFKDTSEDSSSDGRIIYNVPYSNQGLKKRPDRNGNASRLLSKQRPLTRYLPIRNDEFDLRAHIESAGHQLELCTHITVTSTSARGYLFKCGQRIRKWQKRWFVFDRESRTFSYYADKSEHRLRTSVGFQAVEEVYVDHLNSSKSAQPKLTFCVKTQPRLFNLMAPSAESMRIWVDVIFTGAEAYGEY</sequence>
<dbReference type="AlphaFoldDB" id="A0AA88HDT6"/>
<dbReference type="SUPFAM" id="SSF50729">
    <property type="entry name" value="PH domain-like"/>
    <property type="match status" value="1"/>
</dbReference>
<proteinExistence type="predicted"/>
<evidence type="ECO:0000313" key="5">
    <source>
        <dbReference type="Proteomes" id="UP001187531"/>
    </source>
</evidence>
<dbReference type="Proteomes" id="UP001187531">
    <property type="component" value="Unassembled WGS sequence"/>
</dbReference>
<feature type="region of interest" description="Disordered" evidence="2">
    <location>
        <begin position="103"/>
        <end position="228"/>
    </location>
</feature>
<dbReference type="Gene3D" id="2.30.29.30">
    <property type="entry name" value="Pleckstrin-homology domain (PH domain)/Phosphotyrosine-binding domain (PTB)"/>
    <property type="match status" value="1"/>
</dbReference>
<dbReference type="EMBL" id="JAVRJZ010000020">
    <property type="protein sequence ID" value="KAK2705606.1"/>
    <property type="molecule type" value="Genomic_DNA"/>
</dbReference>
<dbReference type="InterPro" id="IPR052212">
    <property type="entry name" value="PH-like_domain"/>
</dbReference>
<feature type="coiled-coil region" evidence="1">
    <location>
        <begin position="25"/>
        <end position="73"/>
    </location>
</feature>
<dbReference type="InterPro" id="IPR011993">
    <property type="entry name" value="PH-like_dom_sf"/>
</dbReference>
<dbReference type="Pfam" id="PF00169">
    <property type="entry name" value="PH"/>
    <property type="match status" value="1"/>
</dbReference>
<keyword evidence="1" id="KW-0175">Coiled coil</keyword>
<gene>
    <name evidence="4" type="ORF">QYM36_015859</name>
</gene>
<accession>A0AA88HDT6</accession>
<comment type="caution">
    <text evidence="4">The sequence shown here is derived from an EMBL/GenBank/DDBJ whole genome shotgun (WGS) entry which is preliminary data.</text>
</comment>
<dbReference type="InterPro" id="IPR001849">
    <property type="entry name" value="PH_domain"/>
</dbReference>
<feature type="compositionally biased region" description="Low complexity" evidence="2">
    <location>
        <begin position="202"/>
        <end position="224"/>
    </location>
</feature>
<feature type="region of interest" description="Disordered" evidence="2">
    <location>
        <begin position="462"/>
        <end position="484"/>
    </location>
</feature>
<feature type="domain" description="PH" evidence="3">
    <location>
        <begin position="667"/>
        <end position="769"/>
    </location>
</feature>
<feature type="compositionally biased region" description="Basic and acidic residues" evidence="2">
    <location>
        <begin position="471"/>
        <end position="484"/>
    </location>
</feature>
<evidence type="ECO:0000313" key="4">
    <source>
        <dbReference type="EMBL" id="KAK2705606.1"/>
    </source>
</evidence>
<feature type="compositionally biased region" description="Low complexity" evidence="2">
    <location>
        <begin position="544"/>
        <end position="555"/>
    </location>
</feature>